<dbReference type="InterPro" id="IPR038763">
    <property type="entry name" value="DHH_sf"/>
</dbReference>
<sequence>MMEYSDQLAAASRFLNENDHFLVVNHVNPDGDATGSILAMGYLLRLLGKQFTLANEGATPAKFFAATPSSLTVQNVSESPLQQKYKYVITLDCGDLARVGAVEQYFADDVQILNIDHHATNDHFGAVNVVRPLACATAEILLDLSAHNQFPMSVELASFLYMGILTDTGGFRYANTTADVMEKVAELLRIGVDPGAIADRCLETIRRSHLDLLQLVLPTLSLHRQDQIAFLSISLQAREQSQAVDEDMEQIVNYARNIEGVEVGVLFKQMDQQTVKISFRSRQDVDVSLIAKQLGGGGHARAAGCTAQGSLEEVQRLALQKIENLWGEK</sequence>
<evidence type="ECO:0000259" key="1">
    <source>
        <dbReference type="Pfam" id="PF01368"/>
    </source>
</evidence>
<feature type="domain" description="DHHA1" evidence="2">
    <location>
        <begin position="241"/>
        <end position="323"/>
    </location>
</feature>
<dbReference type="Proteomes" id="UP000284219">
    <property type="component" value="Unassembled WGS sequence"/>
</dbReference>
<dbReference type="PANTHER" id="PTHR47618:SF1">
    <property type="entry name" value="BIFUNCTIONAL OLIGORIBONUCLEASE AND PAP PHOSPHATASE NRNA"/>
    <property type="match status" value="1"/>
</dbReference>
<dbReference type="Gene3D" id="3.90.1640.10">
    <property type="entry name" value="inorganic pyrophosphatase (n-terminal core)"/>
    <property type="match status" value="1"/>
</dbReference>
<dbReference type="InterPro" id="IPR003156">
    <property type="entry name" value="DHHA1_dom"/>
</dbReference>
<reference evidence="3 4" key="1">
    <citation type="submission" date="2016-08" db="EMBL/GenBank/DDBJ databases">
        <title>Novel Firmicute Genomes.</title>
        <authorList>
            <person name="Poppleton D.I."/>
            <person name="Gribaldo S."/>
        </authorList>
    </citation>
    <scope>NUCLEOTIDE SEQUENCE [LARGE SCALE GENOMIC DNA]</scope>
    <source>
        <strain evidence="3 4">RAOx-1</strain>
    </source>
</reference>
<name>A0A419SJX3_9BACL</name>
<dbReference type="Pfam" id="PF02272">
    <property type="entry name" value="DHHA1"/>
    <property type="match status" value="1"/>
</dbReference>
<evidence type="ECO:0000313" key="4">
    <source>
        <dbReference type="Proteomes" id="UP000284219"/>
    </source>
</evidence>
<evidence type="ECO:0000313" key="3">
    <source>
        <dbReference type="EMBL" id="RKD24272.1"/>
    </source>
</evidence>
<dbReference type="InterPro" id="IPR001667">
    <property type="entry name" value="DDH_dom"/>
</dbReference>
<keyword evidence="4" id="KW-1185">Reference proteome</keyword>
<dbReference type="PANTHER" id="PTHR47618">
    <property type="entry name" value="BIFUNCTIONAL OLIGORIBONUCLEASE AND PAP PHOSPHATASE NRNA"/>
    <property type="match status" value="1"/>
</dbReference>
<gene>
    <name evidence="3" type="ORF">BEP19_07670</name>
</gene>
<dbReference type="InterPro" id="IPR051319">
    <property type="entry name" value="Oligoribo/pAp-PDE_c-di-AMP_PDE"/>
</dbReference>
<dbReference type="GO" id="GO:0003676">
    <property type="term" value="F:nucleic acid binding"/>
    <property type="evidence" value="ECO:0007669"/>
    <property type="project" value="InterPro"/>
</dbReference>
<dbReference type="OrthoDB" id="9803668at2"/>
<dbReference type="SUPFAM" id="SSF64182">
    <property type="entry name" value="DHH phosphoesterases"/>
    <property type="match status" value="1"/>
</dbReference>
<accession>A0A419SJX3</accession>
<comment type="caution">
    <text evidence="3">The sequence shown here is derived from an EMBL/GenBank/DDBJ whole genome shotgun (WGS) entry which is preliminary data.</text>
</comment>
<evidence type="ECO:0000259" key="2">
    <source>
        <dbReference type="Pfam" id="PF02272"/>
    </source>
</evidence>
<feature type="domain" description="DDH" evidence="1">
    <location>
        <begin position="21"/>
        <end position="164"/>
    </location>
</feature>
<dbReference type="Pfam" id="PF01368">
    <property type="entry name" value="DHH"/>
    <property type="match status" value="1"/>
</dbReference>
<dbReference type="EMBL" id="MCHY01000008">
    <property type="protein sequence ID" value="RKD24272.1"/>
    <property type="molecule type" value="Genomic_DNA"/>
</dbReference>
<dbReference type="AlphaFoldDB" id="A0A419SJX3"/>
<proteinExistence type="predicted"/>
<dbReference type="Gene3D" id="3.10.310.30">
    <property type="match status" value="1"/>
</dbReference>
<organism evidence="3 4">
    <name type="scientific">Ammoniphilus oxalaticus</name>
    <dbReference type="NCBI Taxonomy" id="66863"/>
    <lineage>
        <taxon>Bacteria</taxon>
        <taxon>Bacillati</taxon>
        <taxon>Bacillota</taxon>
        <taxon>Bacilli</taxon>
        <taxon>Bacillales</taxon>
        <taxon>Paenibacillaceae</taxon>
        <taxon>Aneurinibacillus group</taxon>
        <taxon>Ammoniphilus</taxon>
    </lineage>
</organism>
<protein>
    <submittedName>
        <fullName evidence="3">Exopolyphosphatase</fullName>
    </submittedName>
</protein>
<dbReference type="RefSeq" id="WP_120189540.1">
    <property type="nucleotide sequence ID" value="NZ_MCHY01000008.1"/>
</dbReference>